<organism evidence="3 4">
    <name type="scientific">Chitiniphilus purpureus</name>
    <dbReference type="NCBI Taxonomy" id="2981137"/>
    <lineage>
        <taxon>Bacteria</taxon>
        <taxon>Pseudomonadati</taxon>
        <taxon>Pseudomonadota</taxon>
        <taxon>Betaproteobacteria</taxon>
        <taxon>Neisseriales</taxon>
        <taxon>Chitinibacteraceae</taxon>
        <taxon>Chitiniphilus</taxon>
    </lineage>
</organism>
<evidence type="ECO:0000259" key="2">
    <source>
        <dbReference type="Pfam" id="PF11984"/>
    </source>
</evidence>
<name>A0ABY6DJU7_9NEIS</name>
<dbReference type="Pfam" id="PF11984">
    <property type="entry name" value="DUF3485"/>
    <property type="match status" value="1"/>
</dbReference>
<dbReference type="EMBL" id="CP106753">
    <property type="protein sequence ID" value="UXY14632.1"/>
    <property type="molecule type" value="Genomic_DNA"/>
</dbReference>
<feature type="chain" id="PRO_5046211280" evidence="1">
    <location>
        <begin position="22"/>
        <end position="225"/>
    </location>
</feature>
<feature type="signal peptide" evidence="1">
    <location>
        <begin position="1"/>
        <end position="21"/>
    </location>
</feature>
<keyword evidence="1" id="KW-0732">Signal</keyword>
<proteinExistence type="predicted"/>
<evidence type="ECO:0000313" key="3">
    <source>
        <dbReference type="EMBL" id="UXY14632.1"/>
    </source>
</evidence>
<keyword evidence="4" id="KW-1185">Reference proteome</keyword>
<dbReference type="NCBIfam" id="TIGR02914">
    <property type="entry name" value="EpsI_fam"/>
    <property type="match status" value="1"/>
</dbReference>
<dbReference type="InterPro" id="IPR054653">
    <property type="entry name" value="EpsI_type_B_pred"/>
</dbReference>
<protein>
    <submittedName>
        <fullName evidence="3">EpsI family protein</fullName>
    </submittedName>
</protein>
<gene>
    <name evidence="3" type="ORF">N8I74_15075</name>
</gene>
<dbReference type="RefSeq" id="WP_263123934.1">
    <property type="nucleotide sequence ID" value="NZ_CP106753.1"/>
</dbReference>
<accession>A0ABY6DJU7</accession>
<evidence type="ECO:0000313" key="4">
    <source>
        <dbReference type="Proteomes" id="UP001061302"/>
    </source>
</evidence>
<reference evidence="3" key="1">
    <citation type="submission" date="2022-10" db="EMBL/GenBank/DDBJ databases">
        <title>Chitiniphilus purpureus sp. nov., a novel chitin-degrading bacterium isolated from crawfish pond sediment.</title>
        <authorList>
            <person name="Li K."/>
        </authorList>
    </citation>
    <scope>NUCLEOTIDE SEQUENCE</scope>
    <source>
        <strain evidence="3">CD1</strain>
    </source>
</reference>
<sequence>MNQFRWQIPLSVMMLVAAALAWAMKPTKPLADQHQINLERMIPAQIGDWRLESVQGVVEVPPDLAAQLSRIYSETLSRVYVDSRGRRVMLSIAYGKDQRDDFRLHRPDICYPAQGFTIDPPVNKQLQLGGEAMQVRTLAAKLGPRHEAVTYWVTMGERVVGSTAEQKLVQIGYGLRQIIPDGMVFRVSTLDSDQAAGLALNKLFVQTLYRTLPTQTRVLFFGNGA</sequence>
<dbReference type="Proteomes" id="UP001061302">
    <property type="component" value="Chromosome"/>
</dbReference>
<dbReference type="NCBIfam" id="NF045609">
    <property type="entry name" value="EpsI_type_B"/>
    <property type="match status" value="1"/>
</dbReference>
<evidence type="ECO:0000256" key="1">
    <source>
        <dbReference type="SAM" id="SignalP"/>
    </source>
</evidence>
<dbReference type="InterPro" id="IPR014263">
    <property type="entry name" value="Methanolan_biosynth_EpsI"/>
</dbReference>
<feature type="domain" description="Methanolan biosynthesis EpsI" evidence="2">
    <location>
        <begin position="11"/>
        <end position="213"/>
    </location>
</feature>